<organism evidence="1 2">
    <name type="scientific">Rubroshorea leprosula</name>
    <dbReference type="NCBI Taxonomy" id="152421"/>
    <lineage>
        <taxon>Eukaryota</taxon>
        <taxon>Viridiplantae</taxon>
        <taxon>Streptophyta</taxon>
        <taxon>Embryophyta</taxon>
        <taxon>Tracheophyta</taxon>
        <taxon>Spermatophyta</taxon>
        <taxon>Magnoliopsida</taxon>
        <taxon>eudicotyledons</taxon>
        <taxon>Gunneridae</taxon>
        <taxon>Pentapetalae</taxon>
        <taxon>rosids</taxon>
        <taxon>malvids</taxon>
        <taxon>Malvales</taxon>
        <taxon>Dipterocarpaceae</taxon>
        <taxon>Rubroshorea</taxon>
    </lineage>
</organism>
<dbReference type="EMBL" id="BPVZ01000025">
    <property type="protein sequence ID" value="GKV06641.1"/>
    <property type="molecule type" value="Genomic_DNA"/>
</dbReference>
<accession>A0AAV5J3J9</accession>
<comment type="caution">
    <text evidence="1">The sequence shown here is derived from an EMBL/GenBank/DDBJ whole genome shotgun (WGS) entry which is preliminary data.</text>
</comment>
<name>A0AAV5J3J9_9ROSI</name>
<sequence>MTSNSVDSSHSLRHTTAFLSETISQSNHRHHIISILRSKILPSDQLTLKPLNFATDILERPISNTNATVQSSSLRLGKKLLLSLLFRHHLLLLPSVPCLLPPDQPIDASINLLQIFYQDPSLARSELSPAQF</sequence>
<evidence type="ECO:0000313" key="1">
    <source>
        <dbReference type="EMBL" id="GKV06641.1"/>
    </source>
</evidence>
<protein>
    <submittedName>
        <fullName evidence="1">Uncharacterized protein</fullName>
    </submittedName>
</protein>
<proteinExistence type="predicted"/>
<dbReference type="Proteomes" id="UP001054252">
    <property type="component" value="Unassembled WGS sequence"/>
</dbReference>
<dbReference type="AlphaFoldDB" id="A0AAV5J3J9"/>
<reference evidence="1 2" key="1">
    <citation type="journal article" date="2021" name="Commun. Biol.">
        <title>The genome of Shorea leprosula (Dipterocarpaceae) highlights the ecological relevance of drought in aseasonal tropical rainforests.</title>
        <authorList>
            <person name="Ng K.K.S."/>
            <person name="Kobayashi M.J."/>
            <person name="Fawcett J.A."/>
            <person name="Hatakeyama M."/>
            <person name="Paape T."/>
            <person name="Ng C.H."/>
            <person name="Ang C.C."/>
            <person name="Tnah L.H."/>
            <person name="Lee C.T."/>
            <person name="Nishiyama T."/>
            <person name="Sese J."/>
            <person name="O'Brien M.J."/>
            <person name="Copetti D."/>
            <person name="Mohd Noor M.I."/>
            <person name="Ong R.C."/>
            <person name="Putra M."/>
            <person name="Sireger I.Z."/>
            <person name="Indrioko S."/>
            <person name="Kosugi Y."/>
            <person name="Izuno A."/>
            <person name="Isagi Y."/>
            <person name="Lee S.L."/>
            <person name="Shimizu K.K."/>
        </authorList>
    </citation>
    <scope>NUCLEOTIDE SEQUENCE [LARGE SCALE GENOMIC DNA]</scope>
    <source>
        <strain evidence="1">214</strain>
    </source>
</reference>
<gene>
    <name evidence="1" type="ORF">SLEP1_g18510</name>
</gene>
<evidence type="ECO:0000313" key="2">
    <source>
        <dbReference type="Proteomes" id="UP001054252"/>
    </source>
</evidence>
<keyword evidence="2" id="KW-1185">Reference proteome</keyword>